<dbReference type="SUPFAM" id="SSF53098">
    <property type="entry name" value="Ribonuclease H-like"/>
    <property type="match status" value="1"/>
</dbReference>
<feature type="non-terminal residue" evidence="2">
    <location>
        <position position="218"/>
    </location>
</feature>
<dbReference type="Pfam" id="PF01609">
    <property type="entry name" value="DDE_Tnp_1"/>
    <property type="match status" value="1"/>
</dbReference>
<proteinExistence type="predicted"/>
<dbReference type="EMBL" id="MDCE01000143">
    <property type="protein sequence ID" value="PPV02008.1"/>
    <property type="molecule type" value="Genomic_DNA"/>
</dbReference>
<evidence type="ECO:0000313" key="3">
    <source>
        <dbReference type="Proteomes" id="UP000239710"/>
    </source>
</evidence>
<dbReference type="InterPro" id="IPR002559">
    <property type="entry name" value="Transposase_11"/>
</dbReference>
<dbReference type="InterPro" id="IPR047658">
    <property type="entry name" value="IS4-like_transpos"/>
</dbReference>
<reference evidence="2 3" key="1">
    <citation type="submission" date="2016-08" db="EMBL/GenBank/DDBJ databases">
        <title>Evolution of the type three secretion system and type three effector repertoires in Xanthomonas.</title>
        <authorList>
            <person name="Merda D."/>
            <person name="Briand M."/>
            <person name="Bosis E."/>
            <person name="Rousseau C."/>
            <person name="Portier P."/>
            <person name="Jacques M.-A."/>
            <person name="Fischer-Le Saux M."/>
        </authorList>
    </citation>
    <scope>NUCLEOTIDE SEQUENCE [LARGE SCALE GENOMIC DNA]</scope>
    <source>
        <strain evidence="2 3">CFBP1976</strain>
    </source>
</reference>
<dbReference type="NCBIfam" id="NF033591">
    <property type="entry name" value="transpos_IS4_2"/>
    <property type="match status" value="1"/>
</dbReference>
<dbReference type="PANTHER" id="PTHR35404">
    <property type="entry name" value="TRANSPOSASE OF TN10"/>
    <property type="match status" value="1"/>
</dbReference>
<comment type="caution">
    <text evidence="2">The sequence shown here is derived from an EMBL/GenBank/DDBJ whole genome shotgun (WGS) entry which is preliminary data.</text>
</comment>
<organism evidence="2 3">
    <name type="scientific">Xanthomonas bromi</name>
    <dbReference type="NCBI Taxonomy" id="56449"/>
    <lineage>
        <taxon>Bacteria</taxon>
        <taxon>Pseudomonadati</taxon>
        <taxon>Pseudomonadota</taxon>
        <taxon>Gammaproteobacteria</taxon>
        <taxon>Lysobacterales</taxon>
        <taxon>Lysobacteraceae</taxon>
        <taxon>Xanthomonas</taxon>
    </lineage>
</organism>
<feature type="domain" description="Transposase IS4-like" evidence="1">
    <location>
        <begin position="89"/>
        <end position="191"/>
    </location>
</feature>
<evidence type="ECO:0000313" key="2">
    <source>
        <dbReference type="EMBL" id="PPV02008.1"/>
    </source>
</evidence>
<accession>A0ABX5BL81</accession>
<name>A0ABX5BL81_9XANT</name>
<dbReference type="InterPro" id="IPR012337">
    <property type="entry name" value="RNaseH-like_sf"/>
</dbReference>
<sequence>MRASEVLQKCLSGSLSGMHALRQRALLGAVEALLHGGRLTLIDIARSWPGATRVRAPLKTCDRLLCNRTLQVERSVIERDMAHWLLRGEQPVIVIDWSDLKPDKSWCLLRAAVPIGGRTLTLLDMVVAGKQQGSPGAEKRFLQQLRGLIPDDVRPILVTDAGFRTPWFRAVSAMGWDWVGRLRGRTQVKPHDVPDDALHWIDSRRLHALASNRARELP</sequence>
<evidence type="ECO:0000259" key="1">
    <source>
        <dbReference type="Pfam" id="PF01609"/>
    </source>
</evidence>
<dbReference type="PANTHER" id="PTHR35404:SF8">
    <property type="entry name" value="TRANSPOSASE OF TN10"/>
    <property type="match status" value="1"/>
</dbReference>
<protein>
    <submittedName>
        <fullName evidence="2">IS4 family transposase</fullName>
    </submittedName>
</protein>
<keyword evidence="3" id="KW-1185">Reference proteome</keyword>
<dbReference type="Proteomes" id="UP000239710">
    <property type="component" value="Unassembled WGS sequence"/>
</dbReference>
<dbReference type="RefSeq" id="WP_146090515.1">
    <property type="nucleotide sequence ID" value="NZ_MDCE01000143.1"/>
</dbReference>
<gene>
    <name evidence="2" type="ORF">XbrCFBP1976_21850</name>
</gene>